<dbReference type="EMBL" id="QWKP01000192">
    <property type="protein sequence ID" value="RHA40736.1"/>
    <property type="molecule type" value="Genomic_DNA"/>
</dbReference>
<dbReference type="AlphaFoldDB" id="A0A413RLK4"/>
<gene>
    <name evidence="2" type="ORF">D1825_09565</name>
</gene>
<sequence>MTTDLDAGAATLAALQDPTTTAAWSATADAEAPGFGDWIVRAVFGGTYQRGDLSLRDRQLLNLGALAALGGVDPQLDGHVRTCVRVGLSLEQVADAFVHLAPYVGLPRAMAALRAVGRVREQG</sequence>
<evidence type="ECO:0000259" key="1">
    <source>
        <dbReference type="Pfam" id="PF02627"/>
    </source>
</evidence>
<dbReference type="Proteomes" id="UP000283374">
    <property type="component" value="Unassembled WGS sequence"/>
</dbReference>
<reference evidence="2 3" key="1">
    <citation type="submission" date="2018-08" db="EMBL/GenBank/DDBJ databases">
        <title>Cellulomonas rhizosphaerae sp. nov., a novel actinomycete isolated from soil.</title>
        <authorList>
            <person name="Tian Y."/>
        </authorList>
    </citation>
    <scope>NUCLEOTIDE SEQUENCE [LARGE SCALE GENOMIC DNA]</scope>
    <source>
        <strain evidence="2 3">NEAU-TCZ24</strain>
    </source>
</reference>
<dbReference type="PANTHER" id="PTHR33570:SF2">
    <property type="entry name" value="CARBOXYMUCONOLACTONE DECARBOXYLASE-LIKE DOMAIN-CONTAINING PROTEIN"/>
    <property type="match status" value="1"/>
</dbReference>
<name>A0A413RLK4_9CELL</name>
<keyword evidence="3" id="KW-1185">Reference proteome</keyword>
<evidence type="ECO:0000313" key="3">
    <source>
        <dbReference type="Proteomes" id="UP000283374"/>
    </source>
</evidence>
<dbReference type="InterPro" id="IPR003779">
    <property type="entry name" value="CMD-like"/>
</dbReference>
<dbReference type="PANTHER" id="PTHR33570">
    <property type="entry name" value="4-CARBOXYMUCONOLACTONE DECARBOXYLASE FAMILY PROTEIN"/>
    <property type="match status" value="1"/>
</dbReference>
<comment type="caution">
    <text evidence="2">The sequence shown here is derived from an EMBL/GenBank/DDBJ whole genome shotgun (WGS) entry which is preliminary data.</text>
</comment>
<dbReference type="Pfam" id="PF02627">
    <property type="entry name" value="CMD"/>
    <property type="match status" value="1"/>
</dbReference>
<evidence type="ECO:0000313" key="2">
    <source>
        <dbReference type="EMBL" id="RHA40736.1"/>
    </source>
</evidence>
<dbReference type="RefSeq" id="WP_118767194.1">
    <property type="nucleotide sequence ID" value="NZ_QWKP01000192.1"/>
</dbReference>
<dbReference type="InterPro" id="IPR029032">
    <property type="entry name" value="AhpD-like"/>
</dbReference>
<feature type="domain" description="Carboxymuconolactone decarboxylase-like" evidence="1">
    <location>
        <begin position="34"/>
        <end position="116"/>
    </location>
</feature>
<dbReference type="SUPFAM" id="SSF69118">
    <property type="entry name" value="AhpD-like"/>
    <property type="match status" value="1"/>
</dbReference>
<dbReference type="Gene3D" id="1.20.1290.10">
    <property type="entry name" value="AhpD-like"/>
    <property type="match status" value="1"/>
</dbReference>
<dbReference type="InterPro" id="IPR052512">
    <property type="entry name" value="4CMD/NDH-1_regulator"/>
</dbReference>
<accession>A0A413RLK4</accession>
<proteinExistence type="predicted"/>
<dbReference type="OrthoDB" id="9802489at2"/>
<dbReference type="GO" id="GO:0051920">
    <property type="term" value="F:peroxiredoxin activity"/>
    <property type="evidence" value="ECO:0007669"/>
    <property type="project" value="InterPro"/>
</dbReference>
<organism evidence="2 3">
    <name type="scientific">Cellulomonas rhizosphaerae</name>
    <dbReference type="NCBI Taxonomy" id="2293719"/>
    <lineage>
        <taxon>Bacteria</taxon>
        <taxon>Bacillati</taxon>
        <taxon>Actinomycetota</taxon>
        <taxon>Actinomycetes</taxon>
        <taxon>Micrococcales</taxon>
        <taxon>Cellulomonadaceae</taxon>
        <taxon>Cellulomonas</taxon>
    </lineage>
</organism>
<protein>
    <submittedName>
        <fullName evidence="2">Carboxymuconolactone decarboxylase family protein</fullName>
    </submittedName>
</protein>